<keyword evidence="1" id="KW-0175">Coiled coil</keyword>
<reference evidence="3 4" key="1">
    <citation type="submission" date="2023-01" db="EMBL/GenBank/DDBJ databases">
        <title>Analysis of 21 Apiospora genomes using comparative genomics revels a genus with tremendous synthesis potential of carbohydrate active enzymes and secondary metabolites.</title>
        <authorList>
            <person name="Sorensen T."/>
        </authorList>
    </citation>
    <scope>NUCLEOTIDE SEQUENCE [LARGE SCALE GENOMIC DNA]</scope>
    <source>
        <strain evidence="3 4">CBS 83171</strain>
    </source>
</reference>
<evidence type="ECO:0000256" key="2">
    <source>
        <dbReference type="SAM" id="MobiDB-lite"/>
    </source>
</evidence>
<feature type="region of interest" description="Disordered" evidence="2">
    <location>
        <begin position="218"/>
        <end position="276"/>
    </location>
</feature>
<feature type="coiled-coil region" evidence="1">
    <location>
        <begin position="293"/>
        <end position="355"/>
    </location>
</feature>
<keyword evidence="4" id="KW-1185">Reference proteome</keyword>
<feature type="compositionally biased region" description="Basic and acidic residues" evidence="2">
    <location>
        <begin position="261"/>
        <end position="274"/>
    </location>
</feature>
<name>A0ABR1U6A8_9PEZI</name>
<organism evidence="3 4">
    <name type="scientific">Apiospora saccharicola</name>
    <dbReference type="NCBI Taxonomy" id="335842"/>
    <lineage>
        <taxon>Eukaryota</taxon>
        <taxon>Fungi</taxon>
        <taxon>Dikarya</taxon>
        <taxon>Ascomycota</taxon>
        <taxon>Pezizomycotina</taxon>
        <taxon>Sordariomycetes</taxon>
        <taxon>Xylariomycetidae</taxon>
        <taxon>Amphisphaeriales</taxon>
        <taxon>Apiosporaceae</taxon>
        <taxon>Apiospora</taxon>
    </lineage>
</organism>
<evidence type="ECO:0000313" key="4">
    <source>
        <dbReference type="Proteomes" id="UP001446871"/>
    </source>
</evidence>
<protein>
    <submittedName>
        <fullName evidence="3">Uncharacterized protein</fullName>
    </submittedName>
</protein>
<evidence type="ECO:0000256" key="1">
    <source>
        <dbReference type="SAM" id="Coils"/>
    </source>
</evidence>
<dbReference type="SUPFAM" id="SSF57997">
    <property type="entry name" value="Tropomyosin"/>
    <property type="match status" value="1"/>
</dbReference>
<dbReference type="EMBL" id="JAQQWM010000008">
    <property type="protein sequence ID" value="KAK8054429.1"/>
    <property type="molecule type" value="Genomic_DNA"/>
</dbReference>
<evidence type="ECO:0000313" key="3">
    <source>
        <dbReference type="EMBL" id="KAK8054429.1"/>
    </source>
</evidence>
<proteinExistence type="predicted"/>
<sequence length="419" mass="46519">MSQATTASAPSSPHETSSPSEDATTDLHVTSEAPTVIEWKRDDENDAMTLLSEPDPRSHHITFQMRHLHDPKQPAVFFSLHIPAKLKGMSRDTQILVQIPADRILSLEHESPVTAPNTKLGARPVCRLTFHLRSPVDIIVPAEVPIAPLRAHKAATGQVLDLLPSLGRVTRLVVYVPANAFPKHKLDPICAAITEGRLVSTDRSDDLTSLYSGGGGQILRFDDPSDAPPQYDELSAPMAPLLPESSTDLFREKNGRKRSRRDRDSGGSTEEGRSRCCSTDEVMMALVAMRKQMAMQEDRMNYQSRRIDELELQATRYQTELEGANKQTHQLRQELDDAQEQIALLQGRVEVVEQEDLGRLDLEICGLREDLDALQEMEERGGLDSDAENRIANAVTERVTSEMLDSGVAYNATVTFSRP</sequence>
<accession>A0ABR1U6A8</accession>
<feature type="compositionally biased region" description="Low complexity" evidence="2">
    <location>
        <begin position="1"/>
        <end position="20"/>
    </location>
</feature>
<feature type="region of interest" description="Disordered" evidence="2">
    <location>
        <begin position="1"/>
        <end position="34"/>
    </location>
</feature>
<dbReference type="Proteomes" id="UP001446871">
    <property type="component" value="Unassembled WGS sequence"/>
</dbReference>
<gene>
    <name evidence="3" type="ORF">PG996_013730</name>
</gene>
<comment type="caution">
    <text evidence="3">The sequence shown here is derived from an EMBL/GenBank/DDBJ whole genome shotgun (WGS) entry which is preliminary data.</text>
</comment>